<evidence type="ECO:0000256" key="2">
    <source>
        <dbReference type="PROSITE-ProRule" id="PRU00591"/>
    </source>
</evidence>
<dbReference type="Proteomes" id="UP001193748">
    <property type="component" value="Unassembled WGS sequence"/>
</dbReference>
<name>A0AAX0AZG6_CLOBE</name>
<feature type="compositionally biased region" description="Acidic residues" evidence="3">
    <location>
        <begin position="125"/>
        <end position="139"/>
    </location>
</feature>
<evidence type="ECO:0000313" key="6">
    <source>
        <dbReference type="Proteomes" id="UP001193748"/>
    </source>
</evidence>
<accession>A0AAX0AZG6</accession>
<feature type="compositionally biased region" description="Polar residues" evidence="3">
    <location>
        <begin position="96"/>
        <end position="106"/>
    </location>
</feature>
<feature type="region of interest" description="Disordered" evidence="3">
    <location>
        <begin position="96"/>
        <end position="179"/>
    </location>
</feature>
<dbReference type="SUPFAM" id="SSF69360">
    <property type="entry name" value="Cell wall binding repeat"/>
    <property type="match status" value="1"/>
</dbReference>
<evidence type="ECO:0000313" key="5">
    <source>
        <dbReference type="EMBL" id="NRT88092.1"/>
    </source>
</evidence>
<keyword evidence="1" id="KW-0677">Repeat</keyword>
<comment type="caution">
    <text evidence="5">The sequence shown here is derived from an EMBL/GenBank/DDBJ whole genome shotgun (WGS) entry which is preliminary data.</text>
</comment>
<feature type="compositionally biased region" description="Low complexity" evidence="3">
    <location>
        <begin position="147"/>
        <end position="169"/>
    </location>
</feature>
<evidence type="ECO:0008006" key="7">
    <source>
        <dbReference type="Google" id="ProtNLM"/>
    </source>
</evidence>
<evidence type="ECO:0000256" key="1">
    <source>
        <dbReference type="ARBA" id="ARBA00022737"/>
    </source>
</evidence>
<reference evidence="5" key="1">
    <citation type="submission" date="2020-05" db="EMBL/GenBank/DDBJ databases">
        <authorList>
            <person name="Brown S."/>
            <person name="Huntemann M."/>
            <person name="Clum A."/>
            <person name="Spunde A."/>
            <person name="Palaniappan K."/>
            <person name="Ritter S."/>
            <person name="Mikhailova N."/>
            <person name="Chen I.-M."/>
            <person name="Stamatis D."/>
            <person name="Reddy T."/>
            <person name="O'Malley R."/>
            <person name="Daum C."/>
            <person name="Shapiro N."/>
            <person name="Ivanova N."/>
            <person name="Kyrpides N."/>
            <person name="Woyke T."/>
        </authorList>
    </citation>
    <scope>NUCLEOTIDE SEQUENCE</scope>
    <source>
        <strain evidence="5">DJ080</strain>
    </source>
</reference>
<evidence type="ECO:0000256" key="3">
    <source>
        <dbReference type="SAM" id="MobiDB-lite"/>
    </source>
</evidence>
<feature type="signal peptide" evidence="4">
    <location>
        <begin position="1"/>
        <end position="27"/>
    </location>
</feature>
<sequence>MKNFKRLIASFVTLITILAATPLAAHAAWKQDNTGWWYTEGNSWATNWRHIGDKWYYFYSNGYMAHDTTINGYYVNSNGEWVQQLSNVANNAIDKNTQTTNLATDNSKTDSIRNESKETKQSDYNNDEDDIDYEEDDDDYTVKHKNTTNASSSNVDTTSSASDSYYDYTPKGNNETWVSGYYRKNGTYVNGHYRTKKDSTTSNNYSHKGNINPHNGKRGYKK</sequence>
<evidence type="ECO:0000256" key="4">
    <source>
        <dbReference type="SAM" id="SignalP"/>
    </source>
</evidence>
<feature type="compositionally biased region" description="Polar residues" evidence="3">
    <location>
        <begin position="200"/>
        <end position="213"/>
    </location>
</feature>
<dbReference type="Pfam" id="PF01473">
    <property type="entry name" value="Choline_bind_1"/>
    <property type="match status" value="1"/>
</dbReference>
<dbReference type="AlphaFoldDB" id="A0AAX0AZG6"/>
<reference evidence="5" key="2">
    <citation type="journal article" date="2022" name="Nat. Biotechnol.">
        <title>Carbon-negative production of acetone and isopropanol by gas fermentation at industrial pilot scale.</title>
        <authorList>
            <person name="Liew F.E."/>
            <person name="Nogle R."/>
            <person name="Abdalla T."/>
            <person name="Rasor B.J."/>
            <person name="Canter C."/>
            <person name="Jensen R.O."/>
            <person name="Wang L."/>
            <person name="Strutz J."/>
            <person name="Chirania P."/>
            <person name="De Tissera S."/>
            <person name="Mueller A.P."/>
            <person name="Ruan Z."/>
            <person name="Gao A."/>
            <person name="Tran L."/>
            <person name="Engle N.L."/>
            <person name="Bromley J.C."/>
            <person name="Daniell J."/>
            <person name="Conrado R."/>
            <person name="Tschaplinski T.J."/>
            <person name="Giannone R.J."/>
            <person name="Hettich R.L."/>
            <person name="Karim A.S."/>
            <person name="Simpson S.D."/>
            <person name="Brown S.D."/>
            <person name="Leang C."/>
            <person name="Jewett M.C."/>
            <person name="Kopke M."/>
        </authorList>
    </citation>
    <scope>NUCLEOTIDE SEQUENCE</scope>
    <source>
        <strain evidence="5">DJ080</strain>
    </source>
</reference>
<feature type="repeat" description="Cell wall-binding" evidence="2">
    <location>
        <begin position="45"/>
        <end position="64"/>
    </location>
</feature>
<dbReference type="EMBL" id="JABSWW010000001">
    <property type="protein sequence ID" value="NRT88092.1"/>
    <property type="molecule type" value="Genomic_DNA"/>
</dbReference>
<proteinExistence type="predicted"/>
<feature type="compositionally biased region" description="Basic and acidic residues" evidence="3">
    <location>
        <begin position="107"/>
        <end position="121"/>
    </location>
</feature>
<dbReference type="Gene3D" id="2.10.270.10">
    <property type="entry name" value="Cholin Binding"/>
    <property type="match status" value="1"/>
</dbReference>
<protein>
    <recommendedName>
        <fullName evidence="7">Cell wall-binding protein</fullName>
    </recommendedName>
</protein>
<feature type="region of interest" description="Disordered" evidence="3">
    <location>
        <begin position="191"/>
        <end position="222"/>
    </location>
</feature>
<gene>
    <name evidence="5" type="ORF">B0H41_001771</name>
</gene>
<organism evidence="5 6">
    <name type="scientific">Clostridium beijerinckii</name>
    <name type="common">Clostridium MP</name>
    <dbReference type="NCBI Taxonomy" id="1520"/>
    <lineage>
        <taxon>Bacteria</taxon>
        <taxon>Bacillati</taxon>
        <taxon>Bacillota</taxon>
        <taxon>Clostridia</taxon>
        <taxon>Eubacteriales</taxon>
        <taxon>Clostridiaceae</taxon>
        <taxon>Clostridium</taxon>
    </lineage>
</organism>
<feature type="chain" id="PRO_5043858246" description="Cell wall-binding protein" evidence="4">
    <location>
        <begin position="28"/>
        <end position="222"/>
    </location>
</feature>
<dbReference type="RefSeq" id="WP_173710655.1">
    <property type="nucleotide sequence ID" value="NZ_JABSWW010000001.1"/>
</dbReference>
<dbReference type="PROSITE" id="PS51170">
    <property type="entry name" value="CW"/>
    <property type="match status" value="1"/>
</dbReference>
<dbReference type="InterPro" id="IPR018337">
    <property type="entry name" value="Cell_wall/Cho-bd_repeat"/>
</dbReference>
<keyword evidence="4" id="KW-0732">Signal</keyword>